<reference evidence="2" key="2">
    <citation type="journal article" date="2014" name="BMC Genomics">
        <title>A genomic perspective to assessing quality of mass-reared SIT flies used in Mediterranean fruit fly (Ceratitis capitata) eradication in California.</title>
        <authorList>
            <person name="Calla B."/>
            <person name="Hall B."/>
            <person name="Hou S."/>
            <person name="Geib S.M."/>
        </authorList>
    </citation>
    <scope>NUCLEOTIDE SEQUENCE</scope>
</reference>
<sequence>MPDPIPTPAIYAHACTDTDAKFGQKSELGRLQRIKGPIYKVLGRGFYQDGCFISGHHFECLVNMEQTLIERKHEIHYVHENMDFLLQLVENVKAAEQMCRRLLYQTIGIAEKQKYQWLTEQLYSIIAKYMLEPTTDNLLAKEQSTRFVFKYAKHLMQKGKPNDLQRATSILPIAIEAACGEGWKPDTIPETEMFRTLHAALSSLMANIYMCKAKEPGITRKYALKRTQKAIKAIAKVGIQEHKLVAFKAFLAKIEILMEADRYDRAFRELVLLKESVMKAEGPEFLQYQIDLLKDLGVTLYCLNQPITAIETLSHALQLCRKDNHWQAEADVLVEVGHAQRLIQGGEVRARLAFELAKIQYDHQGNYAKVLSSKYRIAALRSQLIQPDLMKVIRSQTYCDFYRLRHWKTLCERFWTEVNQVGYIKQNTLSNISKFSSQNLYKLYNLVLNTRASFVKIKESENETVQESSRSSSEEENDLERVVADNLYSNYDTPLTEAEEMEEELYESTNLSNSSAAEDVERSDATQRAKRLIIMQARKPSDGSRRSSPQGIWVVKDTDPLYCLLREF</sequence>
<dbReference type="OrthoDB" id="7996681at2759"/>
<dbReference type="EMBL" id="GAMC01007869">
    <property type="protein sequence ID" value="JAB98686.1"/>
    <property type="molecule type" value="mRNA"/>
</dbReference>
<accession>W8BZE2</accession>
<organism evidence="2">
    <name type="scientific">Ceratitis capitata</name>
    <name type="common">Mediterranean fruit fly</name>
    <name type="synonym">Tephritis capitata</name>
    <dbReference type="NCBI Taxonomy" id="7213"/>
    <lineage>
        <taxon>Eukaryota</taxon>
        <taxon>Metazoa</taxon>
        <taxon>Ecdysozoa</taxon>
        <taxon>Arthropoda</taxon>
        <taxon>Hexapoda</taxon>
        <taxon>Insecta</taxon>
        <taxon>Pterygota</taxon>
        <taxon>Neoptera</taxon>
        <taxon>Endopterygota</taxon>
        <taxon>Diptera</taxon>
        <taxon>Brachycera</taxon>
        <taxon>Muscomorpha</taxon>
        <taxon>Tephritoidea</taxon>
        <taxon>Tephritidae</taxon>
        <taxon>Ceratitis</taxon>
        <taxon>Ceratitis</taxon>
    </lineage>
</organism>
<evidence type="ECO:0000256" key="1">
    <source>
        <dbReference type="SAM" id="MobiDB-lite"/>
    </source>
</evidence>
<name>W8BZE2_CERCA</name>
<reference evidence="2" key="1">
    <citation type="submission" date="2013-07" db="EMBL/GenBank/DDBJ databases">
        <authorList>
            <person name="Geib S."/>
        </authorList>
    </citation>
    <scope>NUCLEOTIDE SEQUENCE</scope>
</reference>
<dbReference type="AlphaFoldDB" id="W8BZE2"/>
<feature type="region of interest" description="Disordered" evidence="1">
    <location>
        <begin position="459"/>
        <end position="479"/>
    </location>
</feature>
<feature type="region of interest" description="Disordered" evidence="1">
    <location>
        <begin position="498"/>
        <end position="525"/>
    </location>
</feature>
<protein>
    <submittedName>
        <fullName evidence="2">Uncharacterized protein</fullName>
    </submittedName>
</protein>
<proteinExistence type="evidence at transcript level"/>
<evidence type="ECO:0000313" key="2">
    <source>
        <dbReference type="EMBL" id="JAB98686.1"/>
    </source>
</evidence>